<feature type="compositionally biased region" description="Basic and acidic residues" evidence="1">
    <location>
        <begin position="47"/>
        <end position="64"/>
    </location>
</feature>
<reference evidence="3" key="1">
    <citation type="journal article" date="2023" name="Science">
        <title>Genome structures resolve the early diversification of teleost fishes.</title>
        <authorList>
            <person name="Parey E."/>
            <person name="Louis A."/>
            <person name="Montfort J."/>
            <person name="Bouchez O."/>
            <person name="Roques C."/>
            <person name="Iampietro C."/>
            <person name="Lluch J."/>
            <person name="Castinel A."/>
            <person name="Donnadieu C."/>
            <person name="Desvignes T."/>
            <person name="Floi Bucao C."/>
            <person name="Jouanno E."/>
            <person name="Wen M."/>
            <person name="Mejri S."/>
            <person name="Dirks R."/>
            <person name="Jansen H."/>
            <person name="Henkel C."/>
            <person name="Chen W.J."/>
            <person name="Zahm M."/>
            <person name="Cabau C."/>
            <person name="Klopp C."/>
            <person name="Thompson A.W."/>
            <person name="Robinson-Rechavi M."/>
            <person name="Braasch I."/>
            <person name="Lecointre G."/>
            <person name="Bobe J."/>
            <person name="Postlethwait J.H."/>
            <person name="Berthelot C."/>
            <person name="Roest Crollius H."/>
            <person name="Guiguen Y."/>
        </authorList>
    </citation>
    <scope>NUCLEOTIDE SEQUENCE</scope>
    <source>
        <strain evidence="3">WJC10195</strain>
    </source>
</reference>
<feature type="region of interest" description="Disordered" evidence="1">
    <location>
        <begin position="210"/>
        <end position="396"/>
    </location>
</feature>
<dbReference type="SUPFAM" id="SSF140856">
    <property type="entry name" value="USP8 N-terminal domain-like"/>
    <property type="match status" value="1"/>
</dbReference>
<feature type="compositionally biased region" description="Pro residues" evidence="1">
    <location>
        <begin position="239"/>
        <end position="249"/>
    </location>
</feature>
<protein>
    <recommendedName>
        <fullName evidence="2">Rhodanese domain-containing protein</fullName>
    </recommendedName>
</protein>
<comment type="caution">
    <text evidence="3">The sequence shown here is derived from an EMBL/GenBank/DDBJ whole genome shotgun (WGS) entry which is preliminary data.</text>
</comment>
<feature type="region of interest" description="Disordered" evidence="1">
    <location>
        <begin position="47"/>
        <end position="73"/>
    </location>
</feature>
<evidence type="ECO:0000313" key="3">
    <source>
        <dbReference type="EMBL" id="KAJ8343593.1"/>
    </source>
</evidence>
<evidence type="ECO:0000259" key="2">
    <source>
        <dbReference type="PROSITE" id="PS50206"/>
    </source>
</evidence>
<organism evidence="3 4">
    <name type="scientific">Synaphobranchus kaupii</name>
    <name type="common">Kaup's arrowtooth eel</name>
    <dbReference type="NCBI Taxonomy" id="118154"/>
    <lineage>
        <taxon>Eukaryota</taxon>
        <taxon>Metazoa</taxon>
        <taxon>Chordata</taxon>
        <taxon>Craniata</taxon>
        <taxon>Vertebrata</taxon>
        <taxon>Euteleostomi</taxon>
        <taxon>Actinopterygii</taxon>
        <taxon>Neopterygii</taxon>
        <taxon>Teleostei</taxon>
        <taxon>Anguilliformes</taxon>
        <taxon>Synaphobranchidae</taxon>
        <taxon>Synaphobranchus</taxon>
    </lineage>
</organism>
<feature type="domain" description="Rhodanese" evidence="2">
    <location>
        <begin position="86"/>
        <end position="208"/>
    </location>
</feature>
<dbReference type="Gene3D" id="1.20.58.80">
    <property type="entry name" value="Phosphotransferase system, lactose/cellobiose-type IIA subunit"/>
    <property type="match status" value="1"/>
</dbReference>
<dbReference type="AlphaFoldDB" id="A0A9Q1ERI4"/>
<dbReference type="Gene3D" id="3.40.250.10">
    <property type="entry name" value="Rhodanese-like domain"/>
    <property type="match status" value="1"/>
</dbReference>
<dbReference type="EMBL" id="JAINUF010000013">
    <property type="protein sequence ID" value="KAJ8343593.1"/>
    <property type="molecule type" value="Genomic_DNA"/>
</dbReference>
<keyword evidence="4" id="KW-1185">Reference proteome</keyword>
<name>A0A9Q1ERI4_SYNKA</name>
<gene>
    <name evidence="3" type="ORF">SKAU_G00309220</name>
</gene>
<dbReference type="FunFam" id="3.40.250.10:FF:000017">
    <property type="entry name" value="ubiquitin carboxyl-terminal hydrolase 8"/>
    <property type="match status" value="1"/>
</dbReference>
<evidence type="ECO:0000256" key="1">
    <source>
        <dbReference type="SAM" id="MobiDB-lite"/>
    </source>
</evidence>
<feature type="compositionally biased region" description="Polar residues" evidence="1">
    <location>
        <begin position="220"/>
        <end position="230"/>
    </location>
</feature>
<proteinExistence type="predicted"/>
<evidence type="ECO:0000313" key="4">
    <source>
        <dbReference type="Proteomes" id="UP001152622"/>
    </source>
</evidence>
<dbReference type="OrthoDB" id="292964at2759"/>
<sequence>MTSSKNGRISSNSRTSFSLCWGPASFKKAIEQAEKLSDSLKLRYEEAEEDNKMKGEPKGLKNETSKATVPPGGVTPEALFGIMREQSVRIVVMDARSRRDFQESQIQVPSQRCISIPAEIISPGITVNQIEAQLPEESKEQWKRRGSADYIVLLDWFSSVKDLRLGTCLQSLKDALYKWDSKTVLRAEPLVLEGGYESWLLYYPMYTSNAKTKPPREQSSHPIPTLNFSYPSLEEPRPESPALPEPKPPAEVNGSTAEEERSRPGSEGPREQPQACVASPAPSPVPTNKPSKVAAGQHASTAGPVPQIDRSKKPSVAVTEDAQPNSERASSGREGKLVPNGPAVSDRTGKPQSPPGEGETPAADGGSKEREEACAGRGGQHLPGLCAQKHCQRYEA</sequence>
<feature type="compositionally biased region" description="Basic and acidic residues" evidence="1">
    <location>
        <begin position="258"/>
        <end position="270"/>
    </location>
</feature>
<dbReference type="Proteomes" id="UP001152622">
    <property type="component" value="Chromosome 13"/>
</dbReference>
<accession>A0A9Q1ERI4</accession>
<dbReference type="SUPFAM" id="SSF52821">
    <property type="entry name" value="Rhodanese/Cell cycle control phosphatase"/>
    <property type="match status" value="1"/>
</dbReference>
<dbReference type="InterPro" id="IPR036873">
    <property type="entry name" value="Rhodanese-like_dom_sf"/>
</dbReference>
<dbReference type="InterPro" id="IPR001763">
    <property type="entry name" value="Rhodanese-like_dom"/>
</dbReference>
<dbReference type="PROSITE" id="PS50206">
    <property type="entry name" value="RHODANESE_3"/>
    <property type="match status" value="1"/>
</dbReference>